<protein>
    <submittedName>
        <fullName evidence="2">PSK operon transcription factor</fullName>
    </submittedName>
</protein>
<evidence type="ECO:0000313" key="2">
    <source>
        <dbReference type="EMBL" id="NMN97677.1"/>
    </source>
</evidence>
<name>A0A848KPZ1_9NOCA</name>
<dbReference type="AlphaFoldDB" id="A0A848KPZ1"/>
<organism evidence="2 3">
    <name type="scientific">Antrihabitans stalactiti</name>
    <dbReference type="NCBI Taxonomy" id="2584121"/>
    <lineage>
        <taxon>Bacteria</taxon>
        <taxon>Bacillati</taxon>
        <taxon>Actinomycetota</taxon>
        <taxon>Actinomycetes</taxon>
        <taxon>Mycobacteriales</taxon>
        <taxon>Nocardiaceae</taxon>
        <taxon>Antrihabitans</taxon>
    </lineage>
</organism>
<reference evidence="2 3" key="2">
    <citation type="submission" date="2020-06" db="EMBL/GenBank/DDBJ databases">
        <title>Antribacter stalactiti gen. nov., sp. nov., a new member of the family Nacardiaceae isolated from a cave.</title>
        <authorList>
            <person name="Kim I.S."/>
        </authorList>
    </citation>
    <scope>NUCLEOTIDE SEQUENCE [LARGE SCALE GENOMIC DNA]</scope>
    <source>
        <strain evidence="2 3">YC2-7</strain>
    </source>
</reference>
<keyword evidence="1" id="KW-1277">Toxin-antitoxin system</keyword>
<dbReference type="InterPro" id="IPR011660">
    <property type="entry name" value="VapB-like"/>
</dbReference>
<proteinExistence type="predicted"/>
<reference evidence="2 3" key="1">
    <citation type="submission" date="2019-05" db="EMBL/GenBank/DDBJ databases">
        <authorList>
            <person name="Lee S.D."/>
        </authorList>
    </citation>
    <scope>NUCLEOTIDE SEQUENCE [LARGE SCALE GENOMIC DNA]</scope>
    <source>
        <strain evidence="2 3">YC2-7</strain>
    </source>
</reference>
<dbReference type="Proteomes" id="UP000535543">
    <property type="component" value="Unassembled WGS sequence"/>
</dbReference>
<sequence>MNIKNPEVYELARRLADATGQSLTEAVADALRTRLDIAFADERRQRIEVLLDEMKDLAHKIPPNATDDLYDEHTGLPR</sequence>
<keyword evidence="3" id="KW-1185">Reference proteome</keyword>
<evidence type="ECO:0000256" key="1">
    <source>
        <dbReference type="ARBA" id="ARBA00022649"/>
    </source>
</evidence>
<accession>A0A848KPZ1</accession>
<comment type="caution">
    <text evidence="2">The sequence shown here is derived from an EMBL/GenBank/DDBJ whole genome shotgun (WGS) entry which is preliminary data.</text>
</comment>
<evidence type="ECO:0000313" key="3">
    <source>
        <dbReference type="Proteomes" id="UP000535543"/>
    </source>
</evidence>
<dbReference type="Pfam" id="PF07704">
    <property type="entry name" value="PSK_trans_fac"/>
    <property type="match status" value="1"/>
</dbReference>
<gene>
    <name evidence="2" type="ORF">FGL95_21820</name>
</gene>
<dbReference type="EMBL" id="VCQU01000008">
    <property type="protein sequence ID" value="NMN97677.1"/>
    <property type="molecule type" value="Genomic_DNA"/>
</dbReference>